<comment type="caution">
    <text evidence="3">The sequence shown here is derived from an EMBL/GenBank/DDBJ whole genome shotgun (WGS) entry which is preliminary data.</text>
</comment>
<dbReference type="Gene3D" id="3.40.50.150">
    <property type="entry name" value="Vaccinia Virus protein VP39"/>
    <property type="match status" value="1"/>
</dbReference>
<evidence type="ECO:0000313" key="4">
    <source>
        <dbReference type="Proteomes" id="UP000264330"/>
    </source>
</evidence>
<dbReference type="InterPro" id="IPR041497">
    <property type="entry name" value="Thump-like"/>
</dbReference>
<dbReference type="Proteomes" id="UP000264330">
    <property type="component" value="Unassembled WGS sequence"/>
</dbReference>
<dbReference type="OMA" id="IYIDPSR"/>
<dbReference type="Gene3D" id="1.10.10.1110">
    <property type="entry name" value="Methyltransferase PG1098, N-terminal domain"/>
    <property type="match status" value="1"/>
</dbReference>
<evidence type="ECO:0000259" key="2">
    <source>
        <dbReference type="Pfam" id="PF22013"/>
    </source>
</evidence>
<proteinExistence type="predicted"/>
<name>A0A3D5J4U3_9FLAO</name>
<dbReference type="InterPro" id="IPR054168">
    <property type="entry name" value="PG_1098_Fer"/>
</dbReference>
<dbReference type="GO" id="GO:0008168">
    <property type="term" value="F:methyltransferase activity"/>
    <property type="evidence" value="ECO:0007669"/>
    <property type="project" value="UniProtKB-KW"/>
</dbReference>
<gene>
    <name evidence="3" type="ORF">DGQ38_15160</name>
</gene>
<evidence type="ECO:0000313" key="3">
    <source>
        <dbReference type="EMBL" id="HCV82380.1"/>
    </source>
</evidence>
<dbReference type="RefSeq" id="WP_013072177.1">
    <property type="nucleotide sequence ID" value="NZ_CAJXAW010000106.1"/>
</dbReference>
<sequence length="391" mass="44528">MNIELLTPEVQQFVTENLRADVSALVLKGSPFENISSAELATQLAGRKTAERKLPLWFNNEHILYPPKLNLEQTSSQITAEYKASLVSGKRLADLTGGFGIDSYFFSKKTGEVFYNELNKDLAAIARHNFKALEANNINVNSDDGLDFLKSTEIELDWIYLDPARRDDYGGKVFRLTDCTPDVTQNLPLLFEKSEHILIKTSPLLDLKLGISDLDFVAEIHIVAIENEVKELLWFLKKGNTSALKIITKNFTKKEEQTFTTSFDESERANIGPPEAYLYEPNAAIMKSQLFGKLAMEFQLKKLHQNSHLFTSKENMSFPGRKFKITDILAFGSKDLKKRFKSKKANISTRNFPLDVESIRKKYKIRDGGIDYLFFTTNLKEEKIVLVCEKV</sequence>
<organism evidence="3 4">
    <name type="scientific">Zunongwangia profunda</name>
    <dbReference type="NCBI Taxonomy" id="398743"/>
    <lineage>
        <taxon>Bacteria</taxon>
        <taxon>Pseudomonadati</taxon>
        <taxon>Bacteroidota</taxon>
        <taxon>Flavobacteriia</taxon>
        <taxon>Flavobacteriales</taxon>
        <taxon>Flavobacteriaceae</taxon>
        <taxon>Zunongwangia</taxon>
    </lineage>
</organism>
<dbReference type="Pfam" id="PF18096">
    <property type="entry name" value="Thump_like"/>
    <property type="match status" value="1"/>
</dbReference>
<feature type="domain" description="PG-1098 ferredoxin-like" evidence="2">
    <location>
        <begin position="277"/>
        <end position="319"/>
    </location>
</feature>
<feature type="domain" description="THUMP-like" evidence="1">
    <location>
        <begin position="320"/>
        <end position="390"/>
    </location>
</feature>
<keyword evidence="3" id="KW-0808">Transferase</keyword>
<dbReference type="SUPFAM" id="SSF53335">
    <property type="entry name" value="S-adenosyl-L-methionine-dependent methyltransferases"/>
    <property type="match status" value="1"/>
</dbReference>
<dbReference type="AlphaFoldDB" id="A0A3D5J4U3"/>
<keyword evidence="3" id="KW-0489">Methyltransferase</keyword>
<dbReference type="GO" id="GO:0032259">
    <property type="term" value="P:methylation"/>
    <property type="evidence" value="ECO:0007669"/>
    <property type="project" value="UniProtKB-KW"/>
</dbReference>
<reference evidence="3 4" key="1">
    <citation type="journal article" date="2018" name="Nat. Biotechnol.">
        <title>A standardized bacterial taxonomy based on genome phylogeny substantially revises the tree of life.</title>
        <authorList>
            <person name="Parks D.H."/>
            <person name="Chuvochina M."/>
            <person name="Waite D.W."/>
            <person name="Rinke C."/>
            <person name="Skarshewski A."/>
            <person name="Chaumeil P.A."/>
            <person name="Hugenholtz P."/>
        </authorList>
    </citation>
    <scope>NUCLEOTIDE SEQUENCE [LARGE SCALE GENOMIC DNA]</scope>
    <source>
        <strain evidence="3">UBA9359</strain>
    </source>
</reference>
<evidence type="ECO:0000259" key="1">
    <source>
        <dbReference type="Pfam" id="PF18096"/>
    </source>
</evidence>
<dbReference type="EMBL" id="DPMF01000347">
    <property type="protein sequence ID" value="HCV82380.1"/>
    <property type="molecule type" value="Genomic_DNA"/>
</dbReference>
<dbReference type="Pfam" id="PF22013">
    <property type="entry name" value="PG_1098_Fer"/>
    <property type="match status" value="1"/>
</dbReference>
<dbReference type="InterPro" id="IPR029063">
    <property type="entry name" value="SAM-dependent_MTases_sf"/>
</dbReference>
<protein>
    <submittedName>
        <fullName evidence="3">Class I SAM-dependent methyltransferase</fullName>
    </submittedName>
</protein>
<accession>A0A3D5J4U3</accession>